<feature type="region of interest" description="Disordered" evidence="1">
    <location>
        <begin position="1"/>
        <end position="43"/>
    </location>
</feature>
<name>M3AV93_PSEFD</name>
<dbReference type="GeneID" id="19333606"/>
<dbReference type="Proteomes" id="UP000016932">
    <property type="component" value="Unassembled WGS sequence"/>
</dbReference>
<keyword evidence="3" id="KW-1185">Reference proteome</keyword>
<evidence type="ECO:0000313" key="2">
    <source>
        <dbReference type="EMBL" id="EME81402.1"/>
    </source>
</evidence>
<dbReference type="RefSeq" id="XP_007928597.1">
    <property type="nucleotide sequence ID" value="XM_007930406.1"/>
</dbReference>
<organism evidence="2 3">
    <name type="scientific">Pseudocercospora fijiensis (strain CIRAD86)</name>
    <name type="common">Black leaf streak disease fungus</name>
    <name type="synonym">Mycosphaerella fijiensis</name>
    <dbReference type="NCBI Taxonomy" id="383855"/>
    <lineage>
        <taxon>Eukaryota</taxon>
        <taxon>Fungi</taxon>
        <taxon>Dikarya</taxon>
        <taxon>Ascomycota</taxon>
        <taxon>Pezizomycotina</taxon>
        <taxon>Dothideomycetes</taxon>
        <taxon>Dothideomycetidae</taxon>
        <taxon>Mycosphaerellales</taxon>
        <taxon>Mycosphaerellaceae</taxon>
        <taxon>Pseudocercospora</taxon>
    </lineage>
</organism>
<accession>M3AV93</accession>
<evidence type="ECO:0000256" key="1">
    <source>
        <dbReference type="SAM" id="MobiDB-lite"/>
    </source>
</evidence>
<dbReference type="KEGG" id="pfj:MYCFIDRAFT_176679"/>
<reference evidence="2 3" key="1">
    <citation type="journal article" date="2012" name="PLoS Pathog.">
        <title>Diverse lifestyles and strategies of plant pathogenesis encoded in the genomes of eighteen Dothideomycetes fungi.</title>
        <authorList>
            <person name="Ohm R.A."/>
            <person name="Feau N."/>
            <person name="Henrissat B."/>
            <person name="Schoch C.L."/>
            <person name="Horwitz B.A."/>
            <person name="Barry K.W."/>
            <person name="Condon B.J."/>
            <person name="Copeland A.C."/>
            <person name="Dhillon B."/>
            <person name="Glaser F."/>
            <person name="Hesse C.N."/>
            <person name="Kosti I."/>
            <person name="LaButti K."/>
            <person name="Lindquist E.A."/>
            <person name="Lucas S."/>
            <person name="Salamov A.A."/>
            <person name="Bradshaw R.E."/>
            <person name="Ciuffetti L."/>
            <person name="Hamelin R.C."/>
            <person name="Kema G.H.J."/>
            <person name="Lawrence C."/>
            <person name="Scott J.A."/>
            <person name="Spatafora J.W."/>
            <person name="Turgeon B.G."/>
            <person name="de Wit P.J.G.M."/>
            <person name="Zhong S."/>
            <person name="Goodwin S.B."/>
            <person name="Grigoriev I.V."/>
        </authorList>
    </citation>
    <scope>NUCLEOTIDE SEQUENCE [LARGE SCALE GENOMIC DNA]</scope>
    <source>
        <strain evidence="2 3">CIRAD86</strain>
    </source>
</reference>
<dbReference type="AlphaFoldDB" id="M3AV93"/>
<protein>
    <submittedName>
        <fullName evidence="2">Uncharacterized protein</fullName>
    </submittedName>
</protein>
<sequence length="152" mass="17399">MQQNTPSKFCSKFHGTGFRGRVEQRHLQPTPSRSSSRCTSRGLRRSYHAEITRIKAATNPAAAIFPSNQRWQRIVPVHNGIPMPAAMNQKSKLISLRSTPAKPPKRRQTRCFHHLKGPEMTFTATMLKTNRLKWLDMRSICEASDLHTLHLD</sequence>
<evidence type="ECO:0000313" key="3">
    <source>
        <dbReference type="Proteomes" id="UP000016932"/>
    </source>
</evidence>
<feature type="compositionally biased region" description="Low complexity" evidence="1">
    <location>
        <begin position="32"/>
        <end position="41"/>
    </location>
</feature>
<dbReference type="VEuPathDB" id="FungiDB:MYCFIDRAFT_176679"/>
<proteinExistence type="predicted"/>
<dbReference type="HOGENOM" id="CLU_1723184_0_0_1"/>
<dbReference type="EMBL" id="KB446560">
    <property type="protein sequence ID" value="EME81402.1"/>
    <property type="molecule type" value="Genomic_DNA"/>
</dbReference>
<gene>
    <name evidence="2" type="ORF">MYCFIDRAFT_176679</name>
</gene>